<protein>
    <submittedName>
        <fullName evidence="2">NAD-dependent epimerase/dehydratase family protein</fullName>
    </submittedName>
</protein>
<sequence length="318" mass="33756">MHVFVTGASGYIGGTVAAHLLQAGHLVTGLIRDRARAEELARLGIRPVVGTLDDTAVLAEQAHRADAVVNAASSDHRGAVETLIAALAGSGKPLIHTSGSSIVAIGTQGEASEEIFGEDVLDAGSAWEPDHPIRKARVAIDRLVLGAAEKGVRSAVLCNSLIYGPGRGLGRDSVLIAALVRQARSGGVVRHVGTGRNIWSNVHVDDVAELYLLVLEKSPPGTFYFVENGEESFAAMTGAIARSLGLPGPQPWDPGSPDNVWDPQFAGHALGSNSRVRTTRTRDLLGWSPRHRSVTDWITGTDLVVRHETKHPKRETRS</sequence>
<proteinExistence type="predicted"/>
<accession>A0ABW4GXU3</accession>
<evidence type="ECO:0000259" key="1">
    <source>
        <dbReference type="Pfam" id="PF01370"/>
    </source>
</evidence>
<reference evidence="3" key="1">
    <citation type="journal article" date="2019" name="Int. J. Syst. Evol. Microbiol.">
        <title>The Global Catalogue of Microorganisms (GCM) 10K type strain sequencing project: providing services to taxonomists for standard genome sequencing and annotation.</title>
        <authorList>
            <consortium name="The Broad Institute Genomics Platform"/>
            <consortium name="The Broad Institute Genome Sequencing Center for Infectious Disease"/>
            <person name="Wu L."/>
            <person name="Ma J."/>
        </authorList>
    </citation>
    <scope>NUCLEOTIDE SEQUENCE [LARGE SCALE GENOMIC DNA]</scope>
    <source>
        <strain evidence="3">CGMCC 1.15399</strain>
    </source>
</reference>
<dbReference type="InterPro" id="IPR051783">
    <property type="entry name" value="NAD(P)-dependent_oxidoreduct"/>
</dbReference>
<dbReference type="EMBL" id="JBHUCM010000076">
    <property type="protein sequence ID" value="MFD1547470.1"/>
    <property type="molecule type" value="Genomic_DNA"/>
</dbReference>
<name>A0ABW4GXU3_9ACTN</name>
<evidence type="ECO:0000313" key="2">
    <source>
        <dbReference type="EMBL" id="MFD1547470.1"/>
    </source>
</evidence>
<dbReference type="Pfam" id="PF01370">
    <property type="entry name" value="Epimerase"/>
    <property type="match status" value="1"/>
</dbReference>
<feature type="domain" description="NAD-dependent epimerase/dehydratase" evidence="1">
    <location>
        <begin position="3"/>
        <end position="220"/>
    </location>
</feature>
<dbReference type="PANTHER" id="PTHR48079:SF6">
    <property type="entry name" value="NAD(P)-BINDING DOMAIN-CONTAINING PROTEIN-RELATED"/>
    <property type="match status" value="1"/>
</dbReference>
<evidence type="ECO:0000313" key="3">
    <source>
        <dbReference type="Proteomes" id="UP001597097"/>
    </source>
</evidence>
<gene>
    <name evidence="2" type="ORF">ACFSJ0_61310</name>
</gene>
<organism evidence="2 3">
    <name type="scientific">Nonomuraea guangzhouensis</name>
    <dbReference type="NCBI Taxonomy" id="1291555"/>
    <lineage>
        <taxon>Bacteria</taxon>
        <taxon>Bacillati</taxon>
        <taxon>Actinomycetota</taxon>
        <taxon>Actinomycetes</taxon>
        <taxon>Streptosporangiales</taxon>
        <taxon>Streptosporangiaceae</taxon>
        <taxon>Nonomuraea</taxon>
    </lineage>
</organism>
<dbReference type="InterPro" id="IPR001509">
    <property type="entry name" value="Epimerase_deHydtase"/>
</dbReference>
<keyword evidence="3" id="KW-1185">Reference proteome</keyword>
<dbReference type="RefSeq" id="WP_219539028.1">
    <property type="nucleotide sequence ID" value="NZ_JAHKRM010000053.1"/>
</dbReference>
<dbReference type="Proteomes" id="UP001597097">
    <property type="component" value="Unassembled WGS sequence"/>
</dbReference>
<dbReference type="PANTHER" id="PTHR48079">
    <property type="entry name" value="PROTEIN YEEZ"/>
    <property type="match status" value="1"/>
</dbReference>
<comment type="caution">
    <text evidence="2">The sequence shown here is derived from an EMBL/GenBank/DDBJ whole genome shotgun (WGS) entry which is preliminary data.</text>
</comment>